<dbReference type="EMBL" id="CACVAQ010000433">
    <property type="protein sequence ID" value="CAA6828569.1"/>
    <property type="molecule type" value="Genomic_DNA"/>
</dbReference>
<proteinExistence type="predicted"/>
<keyword evidence="1" id="KW-0805">Transcription regulation</keyword>
<dbReference type="AlphaFoldDB" id="A0A6S6U9U2"/>
<dbReference type="InterPro" id="IPR014710">
    <property type="entry name" value="RmlC-like_jellyroll"/>
</dbReference>
<dbReference type="InterPro" id="IPR036388">
    <property type="entry name" value="WH-like_DNA-bd_sf"/>
</dbReference>
<feature type="domain" description="HTH crp-type" evidence="4">
    <location>
        <begin position="149"/>
        <end position="215"/>
    </location>
</feature>
<evidence type="ECO:0000256" key="2">
    <source>
        <dbReference type="ARBA" id="ARBA00023125"/>
    </source>
</evidence>
<dbReference type="GO" id="GO:0003677">
    <property type="term" value="F:DNA binding"/>
    <property type="evidence" value="ECO:0007669"/>
    <property type="project" value="UniProtKB-KW"/>
</dbReference>
<sequence length="218" mass="25330">MEQQLLQNRLRTELPMIQDRVLLDKIAEVGQVMQLKQGTVILDYGQHIRLVPIVLDGIIKVTQEGEEGDILLYYLAHGNTCPTAFTCCMMDKTSDIKAVAEEDTEILAIPIKYIDEWSRDHIEWKNFIMHSYNIRFKELLSTIDAIAFAQLDQRLVLYLSKKIDLTQKKEFQITHKQIALDLNTTREAVSRLLKKMEQMGLVELGRNRIKVHHLNLEK</sequence>
<dbReference type="InterPro" id="IPR036390">
    <property type="entry name" value="WH_DNA-bd_sf"/>
</dbReference>
<dbReference type="GO" id="GO:0006355">
    <property type="term" value="P:regulation of DNA-templated transcription"/>
    <property type="evidence" value="ECO:0007669"/>
    <property type="project" value="InterPro"/>
</dbReference>
<keyword evidence="2" id="KW-0238">DNA-binding</keyword>
<evidence type="ECO:0000313" key="5">
    <source>
        <dbReference type="EMBL" id="CAA6828569.1"/>
    </source>
</evidence>
<evidence type="ECO:0000259" key="4">
    <source>
        <dbReference type="PROSITE" id="PS51063"/>
    </source>
</evidence>
<dbReference type="Pfam" id="PF13545">
    <property type="entry name" value="HTH_Crp_2"/>
    <property type="match status" value="1"/>
</dbReference>
<organism evidence="5">
    <name type="scientific">uncultured Aureispira sp</name>
    <dbReference type="NCBI Taxonomy" id="1331704"/>
    <lineage>
        <taxon>Bacteria</taxon>
        <taxon>Pseudomonadati</taxon>
        <taxon>Bacteroidota</taxon>
        <taxon>Saprospiria</taxon>
        <taxon>Saprospirales</taxon>
        <taxon>Saprospiraceae</taxon>
        <taxon>Aureispira</taxon>
        <taxon>environmental samples</taxon>
    </lineage>
</organism>
<protein>
    <submittedName>
        <fullName evidence="5">Crp/Fnr family transcriptional regulator</fullName>
    </submittedName>
</protein>
<dbReference type="PROSITE" id="PS51063">
    <property type="entry name" value="HTH_CRP_2"/>
    <property type="match status" value="1"/>
</dbReference>
<dbReference type="SMART" id="SM00419">
    <property type="entry name" value="HTH_CRP"/>
    <property type="match status" value="1"/>
</dbReference>
<dbReference type="Gene3D" id="2.60.120.10">
    <property type="entry name" value="Jelly Rolls"/>
    <property type="match status" value="1"/>
</dbReference>
<name>A0A6S6U9U2_9BACT</name>
<evidence type="ECO:0000256" key="1">
    <source>
        <dbReference type="ARBA" id="ARBA00023015"/>
    </source>
</evidence>
<keyword evidence="3" id="KW-0804">Transcription</keyword>
<dbReference type="SUPFAM" id="SSF46785">
    <property type="entry name" value="Winged helix' DNA-binding domain"/>
    <property type="match status" value="1"/>
</dbReference>
<dbReference type="Gene3D" id="1.10.10.10">
    <property type="entry name" value="Winged helix-like DNA-binding domain superfamily/Winged helix DNA-binding domain"/>
    <property type="match status" value="1"/>
</dbReference>
<dbReference type="InterPro" id="IPR012318">
    <property type="entry name" value="HTH_CRP"/>
</dbReference>
<gene>
    <name evidence="5" type="ORF">HELGO_WM22643</name>
</gene>
<evidence type="ECO:0000256" key="3">
    <source>
        <dbReference type="ARBA" id="ARBA00023163"/>
    </source>
</evidence>
<dbReference type="InterPro" id="IPR018490">
    <property type="entry name" value="cNMP-bd_dom_sf"/>
</dbReference>
<dbReference type="SUPFAM" id="SSF51206">
    <property type="entry name" value="cAMP-binding domain-like"/>
    <property type="match status" value="1"/>
</dbReference>
<accession>A0A6S6U9U2</accession>
<reference evidence="5" key="1">
    <citation type="submission" date="2020-01" db="EMBL/GenBank/DDBJ databases">
        <authorList>
            <person name="Meier V. D."/>
            <person name="Meier V D."/>
        </authorList>
    </citation>
    <scope>NUCLEOTIDE SEQUENCE</scope>
    <source>
        <strain evidence="5">HLG_WM_MAG_10</strain>
    </source>
</reference>